<evidence type="ECO:0000256" key="5">
    <source>
        <dbReference type="ARBA" id="ARBA00022692"/>
    </source>
</evidence>
<evidence type="ECO:0000313" key="10">
    <source>
        <dbReference type="Proteomes" id="UP000516369"/>
    </source>
</evidence>
<feature type="transmembrane region" description="Helical" evidence="8">
    <location>
        <begin position="160"/>
        <end position="178"/>
    </location>
</feature>
<accession>A0A7H1N2P0</accession>
<keyword evidence="6 8" id="KW-1133">Transmembrane helix</keyword>
<feature type="transmembrane region" description="Helical" evidence="8">
    <location>
        <begin position="86"/>
        <end position="112"/>
    </location>
</feature>
<dbReference type="KEGG" id="dvn:HQ394_12350"/>
<keyword evidence="7 8" id="KW-0472">Membrane</keyword>
<keyword evidence="3" id="KW-1003">Cell membrane</keyword>
<evidence type="ECO:0000256" key="1">
    <source>
        <dbReference type="ARBA" id="ARBA00004429"/>
    </source>
</evidence>
<reference evidence="9 10" key="1">
    <citation type="submission" date="2020-05" db="EMBL/GenBank/DDBJ databases">
        <title>Complete closed genome sequence of Defluviicoccus vanus.</title>
        <authorList>
            <person name="Bessarab I."/>
            <person name="Arumugam K."/>
            <person name="Maszenan A.M."/>
            <person name="Seviour R.J."/>
            <person name="Williams R.B."/>
        </authorList>
    </citation>
    <scope>NUCLEOTIDE SEQUENCE [LARGE SCALE GENOMIC DNA]</scope>
    <source>
        <strain evidence="9 10">Ben 114</strain>
    </source>
</reference>
<keyword evidence="10" id="KW-1185">Reference proteome</keyword>
<feature type="transmembrane region" description="Helical" evidence="8">
    <location>
        <begin position="37"/>
        <end position="56"/>
    </location>
</feature>
<dbReference type="NCBIfam" id="TIGR00155">
    <property type="entry name" value="pqiA_fam"/>
    <property type="match status" value="1"/>
</dbReference>
<evidence type="ECO:0000256" key="6">
    <source>
        <dbReference type="ARBA" id="ARBA00022989"/>
    </source>
</evidence>
<dbReference type="InterPro" id="IPR007498">
    <property type="entry name" value="PqiA-like"/>
</dbReference>
<dbReference type="InterPro" id="IPR005219">
    <property type="entry name" value="PqiA-like_proteobact"/>
</dbReference>
<feature type="transmembrane region" description="Helical" evidence="8">
    <location>
        <begin position="366"/>
        <end position="389"/>
    </location>
</feature>
<evidence type="ECO:0000256" key="7">
    <source>
        <dbReference type="ARBA" id="ARBA00023136"/>
    </source>
</evidence>
<feature type="transmembrane region" description="Helical" evidence="8">
    <location>
        <begin position="290"/>
        <end position="319"/>
    </location>
</feature>
<keyword evidence="4" id="KW-0997">Cell inner membrane</keyword>
<dbReference type="RefSeq" id="WP_190260487.1">
    <property type="nucleotide sequence ID" value="NZ_CP053923.1"/>
</dbReference>
<dbReference type="InterPro" id="IPR051800">
    <property type="entry name" value="PqiA-PqiB_transport"/>
</dbReference>
<keyword evidence="5 8" id="KW-0812">Transmembrane</keyword>
<feature type="transmembrane region" description="Helical" evidence="8">
    <location>
        <begin position="246"/>
        <end position="270"/>
    </location>
</feature>
<name>A0A7H1N2P0_9PROT</name>
<feature type="transmembrane region" description="Helical" evidence="8">
    <location>
        <begin position="340"/>
        <end position="360"/>
    </location>
</feature>
<proteinExistence type="inferred from homology"/>
<sequence length="405" mass="44075">MRSTAGGAAVAIWCHCRVFSLRGTLFAYKPDGMERAFILYLAALIFLIIANAFPFLTLKAQGMVQPSHLLSGAIDIARDGMPEVGIAVVLFVIGFPLAKILIGLAVVGPLAFGRRIVGANALYRLYERLHPWAMTEIFFLGVLVSYTKIINLATVEIGPSLYAFMALILTMLAADSAIDTHDVWERLQPSRAKALPPAEEAEQWVGCHTCQLLCHLPAESAHAKASCPRCGSSLHRRKHDSLNRTGALLLTAVLLYIPANVYPVMTFVSLGSGEPSTILAGVEELIGAGMWPLALIVFVASILVPMLKLISMTYLVLSVRFGSRWHLRDRTVIYRLNELVGRWSMVDVFVVTLLAALVQLGSLANIVPGAGIVAFAMVVMLTMTAALTFDPRLLWDAAGANHERR</sequence>
<dbReference type="Proteomes" id="UP000516369">
    <property type="component" value="Chromosome"/>
</dbReference>
<gene>
    <name evidence="9" type="ORF">HQ394_12350</name>
</gene>
<protein>
    <submittedName>
        <fullName evidence="9">Paraquat-inducible protein A</fullName>
    </submittedName>
</protein>
<evidence type="ECO:0000256" key="2">
    <source>
        <dbReference type="ARBA" id="ARBA00007555"/>
    </source>
</evidence>
<organism evidence="9 10">
    <name type="scientific">Defluviicoccus vanus</name>
    <dbReference type="NCBI Taxonomy" id="111831"/>
    <lineage>
        <taxon>Bacteria</taxon>
        <taxon>Pseudomonadati</taxon>
        <taxon>Pseudomonadota</taxon>
        <taxon>Alphaproteobacteria</taxon>
        <taxon>Rhodospirillales</taxon>
        <taxon>Rhodospirillaceae</taxon>
        <taxon>Defluviicoccus</taxon>
    </lineage>
</organism>
<dbReference type="AlphaFoldDB" id="A0A7H1N2P0"/>
<dbReference type="PANTHER" id="PTHR30462:SF3">
    <property type="entry name" value="INTERMEMBRANE TRANSPORT PROTEIN PQIA"/>
    <property type="match status" value="1"/>
</dbReference>
<dbReference type="PANTHER" id="PTHR30462">
    <property type="entry name" value="INTERMEMBRANE TRANSPORT PROTEIN PQIB-RELATED"/>
    <property type="match status" value="1"/>
</dbReference>
<evidence type="ECO:0000256" key="4">
    <source>
        <dbReference type="ARBA" id="ARBA00022519"/>
    </source>
</evidence>
<evidence type="ECO:0000256" key="8">
    <source>
        <dbReference type="SAM" id="Phobius"/>
    </source>
</evidence>
<evidence type="ECO:0000313" key="9">
    <source>
        <dbReference type="EMBL" id="QNT69976.1"/>
    </source>
</evidence>
<dbReference type="Pfam" id="PF04403">
    <property type="entry name" value="PqiA"/>
    <property type="match status" value="2"/>
</dbReference>
<comment type="similarity">
    <text evidence="2">Belongs to the PqiA family.</text>
</comment>
<comment type="subcellular location">
    <subcellularLocation>
        <location evidence="1">Cell inner membrane</location>
        <topology evidence="1">Multi-pass membrane protein</topology>
    </subcellularLocation>
</comment>
<feature type="transmembrane region" description="Helical" evidence="8">
    <location>
        <begin position="133"/>
        <end position="154"/>
    </location>
</feature>
<dbReference type="GO" id="GO:0005886">
    <property type="term" value="C:plasma membrane"/>
    <property type="evidence" value="ECO:0007669"/>
    <property type="project" value="UniProtKB-SubCell"/>
</dbReference>
<dbReference type="EMBL" id="CP053923">
    <property type="protein sequence ID" value="QNT69976.1"/>
    <property type="molecule type" value="Genomic_DNA"/>
</dbReference>
<evidence type="ECO:0000256" key="3">
    <source>
        <dbReference type="ARBA" id="ARBA00022475"/>
    </source>
</evidence>